<protein>
    <submittedName>
        <fullName evidence="1">Uncharacterized protein</fullName>
    </submittedName>
</protein>
<keyword evidence="2" id="KW-1185">Reference proteome</keyword>
<comment type="caution">
    <text evidence="1">The sequence shown here is derived from an EMBL/GenBank/DDBJ whole genome shotgun (WGS) entry which is preliminary data.</text>
</comment>
<reference evidence="1 2" key="1">
    <citation type="submission" date="2017-07" db="EMBL/GenBank/DDBJ databases">
        <title>The new phylogeny of genus Mycobacterium.</title>
        <authorList>
            <person name="Tortoli E."/>
            <person name="Trovato A."/>
            <person name="Cirillo D.M."/>
        </authorList>
    </citation>
    <scope>NUCLEOTIDE SEQUENCE [LARGE SCALE GENOMIC DNA]</scope>
    <source>
        <strain evidence="1 2">ATCC 33027</strain>
    </source>
</reference>
<dbReference type="RefSeq" id="WP_094477037.1">
    <property type="nucleotide sequence ID" value="NZ_NOZR01000003.1"/>
</dbReference>
<gene>
    <name evidence="1" type="ORF">CG716_04955</name>
</gene>
<accession>A0A255DQN0</accession>
<evidence type="ECO:0000313" key="2">
    <source>
        <dbReference type="Proteomes" id="UP000216063"/>
    </source>
</evidence>
<dbReference type="AlphaFoldDB" id="A0A255DQN0"/>
<dbReference type="EMBL" id="NOZR01000003">
    <property type="protein sequence ID" value="OYN81708.1"/>
    <property type="molecule type" value="Genomic_DNA"/>
</dbReference>
<evidence type="ECO:0000313" key="1">
    <source>
        <dbReference type="EMBL" id="OYN81708.1"/>
    </source>
</evidence>
<organism evidence="1 2">
    <name type="scientific">Mycolicibacterium sphagni</name>
    <dbReference type="NCBI Taxonomy" id="1786"/>
    <lineage>
        <taxon>Bacteria</taxon>
        <taxon>Bacillati</taxon>
        <taxon>Actinomycetota</taxon>
        <taxon>Actinomycetes</taxon>
        <taxon>Mycobacteriales</taxon>
        <taxon>Mycobacteriaceae</taxon>
        <taxon>Mycolicibacterium</taxon>
    </lineage>
</organism>
<sequence length="124" mass="13671">MATKAELELENAKLRADLELAGKTFNEAAEDNGLCDAYDEVVEDLNRQLASGFKFPPRGTDHEVDVELVVTLGTSIKVFARTDYEAEDKARHEMDAEDVFKAAGLSDLFATLYKAGWNLDVEVG</sequence>
<name>A0A255DQN0_9MYCO</name>
<proteinExistence type="predicted"/>
<dbReference type="Proteomes" id="UP000216063">
    <property type="component" value="Unassembled WGS sequence"/>
</dbReference>